<dbReference type="PROSITE" id="PS50977">
    <property type="entry name" value="HTH_TETR_2"/>
    <property type="match status" value="1"/>
</dbReference>
<evidence type="ECO:0000259" key="5">
    <source>
        <dbReference type="PROSITE" id="PS50977"/>
    </source>
</evidence>
<keyword evidence="2 4" id="KW-0238">DNA-binding</keyword>
<dbReference type="InterPro" id="IPR036271">
    <property type="entry name" value="Tet_transcr_reg_TetR-rel_C_sf"/>
</dbReference>
<keyword evidence="3" id="KW-0804">Transcription</keyword>
<dbReference type="Pfam" id="PF00440">
    <property type="entry name" value="TetR_N"/>
    <property type="match status" value="1"/>
</dbReference>
<dbReference type="AlphaFoldDB" id="A0A5C4VEZ3"/>
<feature type="domain" description="HTH tetR-type" evidence="5">
    <location>
        <begin position="14"/>
        <end position="73"/>
    </location>
</feature>
<dbReference type="SUPFAM" id="SSF48498">
    <property type="entry name" value="Tetracyclin repressor-like, C-terminal domain"/>
    <property type="match status" value="1"/>
</dbReference>
<dbReference type="GO" id="GO:0000976">
    <property type="term" value="F:transcription cis-regulatory region binding"/>
    <property type="evidence" value="ECO:0007669"/>
    <property type="project" value="TreeGrafter"/>
</dbReference>
<dbReference type="InterPro" id="IPR001647">
    <property type="entry name" value="HTH_TetR"/>
</dbReference>
<evidence type="ECO:0000256" key="1">
    <source>
        <dbReference type="ARBA" id="ARBA00023015"/>
    </source>
</evidence>
<feature type="DNA-binding region" description="H-T-H motif" evidence="4">
    <location>
        <begin position="36"/>
        <end position="55"/>
    </location>
</feature>
<reference evidence="6 7" key="1">
    <citation type="submission" date="2019-06" db="EMBL/GenBank/DDBJ databases">
        <title>Draft genome of Streptomyces sedi sp. JCM16909.</title>
        <authorList>
            <person name="Klykleung N."/>
            <person name="Tanasupawat S."/>
            <person name="Kudo T."/>
            <person name="Yuki M."/>
            <person name="Ohkuma M."/>
        </authorList>
    </citation>
    <scope>NUCLEOTIDE SEQUENCE [LARGE SCALE GENOMIC DNA]</scope>
    <source>
        <strain evidence="6 7">JCM 16909</strain>
    </source>
</reference>
<dbReference type="InterPro" id="IPR009057">
    <property type="entry name" value="Homeodomain-like_sf"/>
</dbReference>
<dbReference type="GO" id="GO:0003700">
    <property type="term" value="F:DNA-binding transcription factor activity"/>
    <property type="evidence" value="ECO:0007669"/>
    <property type="project" value="TreeGrafter"/>
</dbReference>
<evidence type="ECO:0000256" key="3">
    <source>
        <dbReference type="ARBA" id="ARBA00023163"/>
    </source>
</evidence>
<dbReference type="EMBL" id="VDGT01000001">
    <property type="protein sequence ID" value="TNM34342.1"/>
    <property type="molecule type" value="Genomic_DNA"/>
</dbReference>
<dbReference type="SUPFAM" id="SSF46689">
    <property type="entry name" value="Homeodomain-like"/>
    <property type="match status" value="1"/>
</dbReference>
<dbReference type="PANTHER" id="PTHR30055">
    <property type="entry name" value="HTH-TYPE TRANSCRIPTIONAL REGULATOR RUTR"/>
    <property type="match status" value="1"/>
</dbReference>
<dbReference type="RefSeq" id="WP_139640100.1">
    <property type="nucleotide sequence ID" value="NZ_VDGT01000001.1"/>
</dbReference>
<sequence>MHEAKGPPRRADARRNRERLLAEAQATFAEHGTRASLEQIATRAGVGIGTLYRHFPTRQDLLEALLGARFDTLTATGRTLLATRPPGPALTEWTHSFVAATTTFRGLTAEVAQPLDDETTRLHASCAAMREVGTELLRRAQESGTVRTDVTPTEFFVLVAGVAWAHEQGLPDSPARVARLLDLLFDGLHR</sequence>
<keyword evidence="7" id="KW-1185">Reference proteome</keyword>
<evidence type="ECO:0000256" key="4">
    <source>
        <dbReference type="PROSITE-ProRule" id="PRU00335"/>
    </source>
</evidence>
<dbReference type="Pfam" id="PF21597">
    <property type="entry name" value="TetR_C_43"/>
    <property type="match status" value="1"/>
</dbReference>
<gene>
    <name evidence="6" type="ORF">FH715_01265</name>
</gene>
<protein>
    <submittedName>
        <fullName evidence="6">TetR/AcrR family transcriptional regulator</fullName>
    </submittedName>
</protein>
<dbReference type="PRINTS" id="PR00455">
    <property type="entry name" value="HTHTETR"/>
</dbReference>
<evidence type="ECO:0000313" key="7">
    <source>
        <dbReference type="Proteomes" id="UP000311713"/>
    </source>
</evidence>
<keyword evidence="1" id="KW-0805">Transcription regulation</keyword>
<name>A0A5C4VEZ3_9ACTN</name>
<accession>A0A5C4VEZ3</accession>
<evidence type="ECO:0000256" key="2">
    <source>
        <dbReference type="ARBA" id="ARBA00023125"/>
    </source>
</evidence>
<dbReference type="InterPro" id="IPR049445">
    <property type="entry name" value="TetR_SbtR-like_C"/>
</dbReference>
<organism evidence="6 7">
    <name type="scientific">Streptomyces sedi</name>
    <dbReference type="NCBI Taxonomy" id="555059"/>
    <lineage>
        <taxon>Bacteria</taxon>
        <taxon>Bacillati</taxon>
        <taxon>Actinomycetota</taxon>
        <taxon>Actinomycetes</taxon>
        <taxon>Kitasatosporales</taxon>
        <taxon>Streptomycetaceae</taxon>
        <taxon>Streptomyces</taxon>
    </lineage>
</organism>
<dbReference type="OrthoDB" id="9795011at2"/>
<dbReference type="InterPro" id="IPR050109">
    <property type="entry name" value="HTH-type_TetR-like_transc_reg"/>
</dbReference>
<comment type="caution">
    <text evidence="6">The sequence shown here is derived from an EMBL/GenBank/DDBJ whole genome shotgun (WGS) entry which is preliminary data.</text>
</comment>
<dbReference type="Proteomes" id="UP000311713">
    <property type="component" value="Unassembled WGS sequence"/>
</dbReference>
<proteinExistence type="predicted"/>
<evidence type="ECO:0000313" key="6">
    <source>
        <dbReference type="EMBL" id="TNM34342.1"/>
    </source>
</evidence>
<dbReference type="Gene3D" id="1.10.357.10">
    <property type="entry name" value="Tetracycline Repressor, domain 2"/>
    <property type="match status" value="1"/>
</dbReference>
<dbReference type="PANTHER" id="PTHR30055:SF234">
    <property type="entry name" value="HTH-TYPE TRANSCRIPTIONAL REGULATOR BETI"/>
    <property type="match status" value="1"/>
</dbReference>